<dbReference type="SUPFAM" id="SSF56112">
    <property type="entry name" value="Protein kinase-like (PK-like)"/>
    <property type="match status" value="1"/>
</dbReference>
<feature type="binding site" evidence="17">
    <location>
        <position position="313"/>
    </location>
    <ligand>
        <name>ATP</name>
        <dbReference type="ChEBI" id="CHEBI:30616"/>
    </ligand>
</feature>
<dbReference type="Gene3D" id="3.30.200.20">
    <property type="entry name" value="Phosphorylase Kinase, domain 1"/>
    <property type="match status" value="2"/>
</dbReference>
<evidence type="ECO:0000256" key="16">
    <source>
        <dbReference type="PIRSR" id="PIRSR000550-2"/>
    </source>
</evidence>
<evidence type="ECO:0000256" key="17">
    <source>
        <dbReference type="PIRSR" id="PIRSR000550-3"/>
    </source>
</evidence>
<dbReference type="Pfam" id="PF00433">
    <property type="entry name" value="Pkinase_C"/>
    <property type="match status" value="1"/>
</dbReference>
<feature type="domain" description="Phorbol-ester/DAG-type" evidence="21">
    <location>
        <begin position="84"/>
        <end position="134"/>
    </location>
</feature>
<keyword evidence="11" id="KW-0862">Zinc</keyword>
<dbReference type="PRINTS" id="PR00360">
    <property type="entry name" value="C2DOMAIN"/>
</dbReference>
<dbReference type="Pfam" id="PF00069">
    <property type="entry name" value="Pkinase"/>
    <property type="match status" value="1"/>
</dbReference>
<dbReference type="InterPro" id="IPR011009">
    <property type="entry name" value="Kinase-like_dom_sf"/>
</dbReference>
<evidence type="ECO:0000256" key="3">
    <source>
        <dbReference type="ARBA" id="ARBA00022527"/>
    </source>
</evidence>
<dbReference type="Gene3D" id="1.10.510.10">
    <property type="entry name" value="Transferase(Phosphotransferase) domain 1"/>
    <property type="match status" value="1"/>
</dbReference>
<feature type="binding site" evidence="18">
    <location>
        <position position="229"/>
    </location>
    <ligand>
        <name>Ca(2+)</name>
        <dbReference type="ChEBI" id="CHEBI:29108"/>
        <label>1</label>
    </ligand>
</feature>
<dbReference type="GO" id="GO:0016020">
    <property type="term" value="C:membrane"/>
    <property type="evidence" value="ECO:0007669"/>
    <property type="project" value="UniProtKB-SubCell"/>
</dbReference>
<evidence type="ECO:0000259" key="19">
    <source>
        <dbReference type="PROSITE" id="PS50004"/>
    </source>
</evidence>
<evidence type="ECO:0000259" key="21">
    <source>
        <dbReference type="PROSITE" id="PS50081"/>
    </source>
</evidence>
<dbReference type="PANTHER" id="PTHR24351">
    <property type="entry name" value="RIBOSOMAL PROTEIN S6 KINASE"/>
    <property type="match status" value="1"/>
</dbReference>
<evidence type="ECO:0000259" key="20">
    <source>
        <dbReference type="PROSITE" id="PS50011"/>
    </source>
</evidence>
<evidence type="ECO:0000256" key="5">
    <source>
        <dbReference type="ARBA" id="ARBA00022679"/>
    </source>
</evidence>
<keyword evidence="4" id="KW-0597">Phosphoprotein</keyword>
<feature type="domain" description="AGC-kinase C-terminal" evidence="22">
    <location>
        <begin position="543"/>
        <end position="613"/>
    </location>
</feature>
<evidence type="ECO:0000256" key="15">
    <source>
        <dbReference type="PIRSR" id="PIRSR000550-1"/>
    </source>
</evidence>
<dbReference type="PROSITE" id="PS50011">
    <property type="entry name" value="PROTEIN_KINASE_DOM"/>
    <property type="match status" value="1"/>
</dbReference>
<dbReference type="AlphaFoldDB" id="A0A8C5NBQ9"/>
<keyword evidence="6 18" id="KW-0479">Metal-binding</keyword>
<dbReference type="PROSITE" id="PS00479">
    <property type="entry name" value="ZF_DAG_PE_1"/>
    <property type="match status" value="1"/>
</dbReference>
<dbReference type="InterPro" id="IPR046349">
    <property type="entry name" value="C1-like_sf"/>
</dbReference>
<dbReference type="CDD" id="cd05587">
    <property type="entry name" value="STKc_cPKC"/>
    <property type="match status" value="1"/>
</dbReference>
<dbReference type="GO" id="GO:0005634">
    <property type="term" value="C:nucleus"/>
    <property type="evidence" value="ECO:0007669"/>
    <property type="project" value="UniProtKB-SubCell"/>
</dbReference>
<keyword evidence="12 18" id="KW-0106">Calcium</keyword>
<dbReference type="GO" id="GO:0004697">
    <property type="term" value="F:diacylglycerol-dependent serine/threonine kinase activity"/>
    <property type="evidence" value="ECO:0007669"/>
    <property type="project" value="UniProtKB-EC"/>
</dbReference>
<evidence type="ECO:0000256" key="6">
    <source>
        <dbReference type="ARBA" id="ARBA00022723"/>
    </source>
</evidence>
<evidence type="ECO:0000256" key="1">
    <source>
        <dbReference type="ARBA" id="ARBA00005490"/>
    </source>
</evidence>
<reference evidence="23" key="1">
    <citation type="submission" date="2020-06" db="EMBL/GenBank/DDBJ databases">
        <authorList>
            <consortium name="Wellcome Sanger Institute Data Sharing"/>
        </authorList>
    </citation>
    <scope>NUCLEOTIDE SEQUENCE [LARGE SCALE GENOMIC DNA]</scope>
</reference>
<dbReference type="InterPro" id="IPR014375">
    <property type="entry name" value="Protein_kinase_C_a/b/g"/>
</dbReference>
<dbReference type="SUPFAM" id="SSF49562">
    <property type="entry name" value="C2 domain (Calcium/lipid-binding domain, CaLB)"/>
    <property type="match status" value="1"/>
</dbReference>
<comment type="catalytic activity">
    <reaction evidence="14">
        <text>L-threonyl-[protein] + ATP = O-phospho-L-threonyl-[protein] + ADP + H(+)</text>
        <dbReference type="Rhea" id="RHEA:46608"/>
        <dbReference type="Rhea" id="RHEA-COMP:11060"/>
        <dbReference type="Rhea" id="RHEA-COMP:11605"/>
        <dbReference type="ChEBI" id="CHEBI:15378"/>
        <dbReference type="ChEBI" id="CHEBI:30013"/>
        <dbReference type="ChEBI" id="CHEBI:30616"/>
        <dbReference type="ChEBI" id="CHEBI:61977"/>
        <dbReference type="ChEBI" id="CHEBI:456216"/>
        <dbReference type="EC" id="2.7.11.13"/>
    </reaction>
</comment>
<evidence type="ECO:0000313" key="23">
    <source>
        <dbReference type="Ensembl" id="ENSGWIP00000043488.1"/>
    </source>
</evidence>
<feature type="binding site" evidence="18">
    <location>
        <position position="235"/>
    </location>
    <ligand>
        <name>Ca(2+)</name>
        <dbReference type="ChEBI" id="CHEBI:29108"/>
        <label>1</label>
    </ligand>
</feature>
<keyword evidence="3 14" id="KW-0723">Serine/threonine-protein kinase</keyword>
<evidence type="ECO:0000256" key="4">
    <source>
        <dbReference type="ARBA" id="ARBA00022553"/>
    </source>
</evidence>
<evidence type="ECO:0000313" key="24">
    <source>
        <dbReference type="Proteomes" id="UP000694680"/>
    </source>
</evidence>
<dbReference type="CDD" id="cd04026">
    <property type="entry name" value="C2_PKC_alpha_gamma"/>
    <property type="match status" value="1"/>
</dbReference>
<dbReference type="InterPro" id="IPR008271">
    <property type="entry name" value="Ser/Thr_kinase_AS"/>
</dbReference>
<evidence type="ECO:0000256" key="18">
    <source>
        <dbReference type="PIRSR" id="PIRSR000550-4"/>
    </source>
</evidence>
<dbReference type="Pfam" id="PF00130">
    <property type="entry name" value="C1_1"/>
    <property type="match status" value="1"/>
</dbReference>
<dbReference type="InterPro" id="IPR000008">
    <property type="entry name" value="C2_dom"/>
</dbReference>
<dbReference type="EC" id="2.7.11.13" evidence="2 14"/>
<evidence type="ECO:0000256" key="14">
    <source>
        <dbReference type="PIRNR" id="PIRNR000550"/>
    </source>
</evidence>
<comment type="cofactor">
    <cofactor evidence="18">
        <name>Ca(2+)</name>
        <dbReference type="ChEBI" id="CHEBI:29108"/>
    </cofactor>
    <text evidence="18">Binds 3 Ca(2+) ions per subunit. The ions are bound to the C2 domain.</text>
</comment>
<reference evidence="23" key="3">
    <citation type="submission" date="2025-09" db="UniProtKB">
        <authorList>
            <consortium name="Ensembl"/>
        </authorList>
    </citation>
    <scope>IDENTIFICATION</scope>
</reference>
<dbReference type="GO" id="GO:0006915">
    <property type="term" value="P:apoptotic process"/>
    <property type="evidence" value="ECO:0007669"/>
    <property type="project" value="UniProtKB-KW"/>
</dbReference>
<feature type="active site" description="Proton acceptor" evidence="15">
    <location>
        <position position="408"/>
    </location>
</feature>
<accession>A0A8C5NBQ9</accession>
<feature type="binding site" evidence="18">
    <location>
        <position position="230"/>
    </location>
    <ligand>
        <name>Ca(2+)</name>
        <dbReference type="ChEBI" id="CHEBI:29108"/>
        <label>1</label>
    </ligand>
</feature>
<feature type="binding site" evidence="18">
    <location>
        <position position="231"/>
    </location>
    <ligand>
        <name>Ca(2+)</name>
        <dbReference type="ChEBI" id="CHEBI:29108"/>
        <label>1</label>
    </ligand>
</feature>
<proteinExistence type="inferred from homology"/>
<dbReference type="GO" id="GO:0008270">
    <property type="term" value="F:zinc ion binding"/>
    <property type="evidence" value="ECO:0007669"/>
    <property type="project" value="UniProtKB-KW"/>
</dbReference>
<feature type="binding site" evidence="18">
    <location>
        <position position="176"/>
    </location>
    <ligand>
        <name>Ca(2+)</name>
        <dbReference type="ChEBI" id="CHEBI:29108"/>
        <label>1</label>
    </ligand>
</feature>
<dbReference type="InterPro" id="IPR017892">
    <property type="entry name" value="Pkinase_C"/>
</dbReference>
<dbReference type="SUPFAM" id="SSF57889">
    <property type="entry name" value="Cysteine-rich domain"/>
    <property type="match status" value="1"/>
</dbReference>
<feature type="domain" description="C2" evidence="19">
    <location>
        <begin position="141"/>
        <end position="258"/>
    </location>
</feature>
<dbReference type="PROSITE" id="PS50081">
    <property type="entry name" value="ZF_DAG_PE_2"/>
    <property type="match status" value="1"/>
</dbReference>
<dbReference type="Ensembl" id="ENSGWIT00000047171.1">
    <property type="protein sequence ID" value="ENSGWIP00000043488.1"/>
    <property type="gene ID" value="ENSGWIG00000021503.1"/>
</dbReference>
<keyword evidence="10 14" id="KW-0418">Kinase</keyword>
<dbReference type="PROSITE" id="PS51285">
    <property type="entry name" value="AGC_KINASE_CTER"/>
    <property type="match status" value="1"/>
</dbReference>
<dbReference type="CDD" id="cd20836">
    <property type="entry name" value="C1_cPKC_rpt2"/>
    <property type="match status" value="1"/>
</dbReference>
<dbReference type="InterPro" id="IPR000961">
    <property type="entry name" value="AGC-kinase_C"/>
</dbReference>
<dbReference type="Proteomes" id="UP000694680">
    <property type="component" value="Chromosome 1"/>
</dbReference>
<dbReference type="InterPro" id="IPR035892">
    <property type="entry name" value="C2_domain_sf"/>
</dbReference>
<keyword evidence="9" id="KW-0863">Zinc-finger</keyword>
<dbReference type="PROSITE" id="PS00108">
    <property type="entry name" value="PROTEIN_KINASE_ST"/>
    <property type="match status" value="1"/>
</dbReference>
<gene>
    <name evidence="23" type="primary">prkca</name>
</gene>
<name>A0A8C5NBQ9_GOUWI</name>
<dbReference type="SMART" id="SM00109">
    <property type="entry name" value="C1"/>
    <property type="match status" value="1"/>
</dbReference>
<dbReference type="SMART" id="SM00239">
    <property type="entry name" value="C2"/>
    <property type="match status" value="1"/>
</dbReference>
<feature type="binding site" evidence="18">
    <location>
        <position position="237"/>
    </location>
    <ligand>
        <name>Ca(2+)</name>
        <dbReference type="ChEBI" id="CHEBI:29108"/>
        <label>1</label>
    </ligand>
</feature>
<feature type="binding site" evidence="16">
    <location>
        <position position="178"/>
    </location>
    <ligand>
        <name>a 1,2-diacyl-sn-glycero-3-phospho-(1D-myo-inositol-4,5-bisphosphate)</name>
        <dbReference type="ChEBI" id="CHEBI:58456"/>
    </ligand>
</feature>
<feature type="binding site" evidence="18">
    <location>
        <position position="169"/>
    </location>
    <ligand>
        <name>Ca(2+)</name>
        <dbReference type="ChEBI" id="CHEBI:29108"/>
        <label>1</label>
    </ligand>
</feature>
<organism evidence="23 24">
    <name type="scientific">Gouania willdenowi</name>
    <name type="common">Blunt-snouted clingfish</name>
    <name type="synonym">Lepadogaster willdenowi</name>
    <dbReference type="NCBI Taxonomy" id="441366"/>
    <lineage>
        <taxon>Eukaryota</taxon>
        <taxon>Metazoa</taxon>
        <taxon>Chordata</taxon>
        <taxon>Craniata</taxon>
        <taxon>Vertebrata</taxon>
        <taxon>Euteleostomi</taxon>
        <taxon>Actinopterygii</taxon>
        <taxon>Neopterygii</taxon>
        <taxon>Teleostei</taxon>
        <taxon>Neoteleostei</taxon>
        <taxon>Acanthomorphata</taxon>
        <taxon>Ovalentaria</taxon>
        <taxon>Blenniimorphae</taxon>
        <taxon>Blenniiformes</taxon>
        <taxon>Gobiesocoidei</taxon>
        <taxon>Gobiesocidae</taxon>
        <taxon>Gobiesocinae</taxon>
        <taxon>Gouania</taxon>
    </lineage>
</organism>
<evidence type="ECO:0000256" key="10">
    <source>
        <dbReference type="ARBA" id="ARBA00022777"/>
    </source>
</evidence>
<evidence type="ECO:0000256" key="12">
    <source>
        <dbReference type="ARBA" id="ARBA00022837"/>
    </source>
</evidence>
<feature type="binding site" evidence="18">
    <location>
        <position position="170"/>
    </location>
    <ligand>
        <name>Ca(2+)</name>
        <dbReference type="ChEBI" id="CHEBI:29108"/>
        <label>1</label>
    </ligand>
</feature>
<dbReference type="PRINTS" id="PR00008">
    <property type="entry name" value="DAGPEDOMAIN"/>
</dbReference>
<keyword evidence="8 14" id="KW-0547">Nucleotide-binding</keyword>
<dbReference type="GO" id="GO:0005524">
    <property type="term" value="F:ATP binding"/>
    <property type="evidence" value="ECO:0007669"/>
    <property type="project" value="UniProtKB-KW"/>
</dbReference>
<dbReference type="SMART" id="SM00133">
    <property type="entry name" value="S_TK_X"/>
    <property type="match status" value="1"/>
</dbReference>
<reference evidence="23" key="2">
    <citation type="submission" date="2025-08" db="UniProtKB">
        <authorList>
            <consortium name="Ensembl"/>
        </authorList>
    </citation>
    <scope>IDENTIFICATION</scope>
</reference>
<evidence type="ECO:0000256" key="13">
    <source>
        <dbReference type="ARBA" id="ARBA00022840"/>
    </source>
</evidence>
<dbReference type="InterPro" id="IPR000719">
    <property type="entry name" value="Prot_kinase_dom"/>
</dbReference>
<evidence type="ECO:0000256" key="2">
    <source>
        <dbReference type="ARBA" id="ARBA00012429"/>
    </source>
</evidence>
<keyword evidence="5 14" id="KW-0808">Transferase</keyword>
<feature type="binding site" evidence="16">
    <location>
        <position position="228"/>
    </location>
    <ligand>
        <name>a 1,2-diacyl-sn-glycero-3-phospho-(1D-myo-inositol-4,5-bisphosphate)</name>
        <dbReference type="ChEBI" id="CHEBI:58456"/>
    </ligand>
</feature>
<sequence>MSSTFKGRGESNGLRVLTFARKGALRQKNVHEIKNHKFIARFFKQPTFCSHFCWFCVHHAVPWLVSFSCPGADKGPDTDDPRTKHKFKIHTFGSPTFCDHCGSLLYGLIHQGMKCDSCDMNVHNQCVMNVPSLCGTDHTERRGRLFLKCEVSVDTLQVTVGEGINLIPMDPNGLSDPYVKLKLIPDPKNETKQKTKTIRSNLNPKWNETFTFKLKQTDRDRRLSVEVWDWDRTTRNDFMGALSFGVSELMKSPVCGWYKLLCQEEGEYYNVPISEEDDGNEELRLKFEVSLAMNSLCVMLAEMKGTDELFAIKILKKDVVIQDDDVECTMVEKRVLAQQDKPPFLTYLHSCFQTVDRLYFVMEYVNGGDLMYHIQQVGKFKEPQAVFYAAEIAVGLFFLHSKGVIYRDLKLDNVMLDSEGHIKIADFGMCKENMLEGVTTRTFCGTPDYIAPEIIAYQPYGGSVDWWAFGVLLYEMLAGQPPFDGEDEDELFQSIMEHNVSYPKSLSKEAVLICKGLMTKHPSKRLGCGPEGERDIREHAFFRRIDWDRLQNREIQPPFKPKVCGKGAENFDKFFTRTQPQLTPPDELVIANIDQADFSGFSFINPQFVNPLLSSKTNFTPVPF</sequence>
<dbReference type="SMART" id="SM00220">
    <property type="entry name" value="S_TKc"/>
    <property type="match status" value="1"/>
</dbReference>
<dbReference type="Gene3D" id="3.30.60.20">
    <property type="match status" value="2"/>
</dbReference>
<dbReference type="Pfam" id="PF00168">
    <property type="entry name" value="C2"/>
    <property type="match status" value="1"/>
</dbReference>
<dbReference type="GO" id="GO:0005737">
    <property type="term" value="C:cytoplasm"/>
    <property type="evidence" value="ECO:0007669"/>
    <property type="project" value="UniProtKB-SubCell"/>
</dbReference>
<dbReference type="PROSITE" id="PS50004">
    <property type="entry name" value="C2"/>
    <property type="match status" value="1"/>
</dbReference>
<dbReference type="PIRSF" id="PIRSF000550">
    <property type="entry name" value="PKC_alpha"/>
    <property type="match status" value="1"/>
</dbReference>
<evidence type="ECO:0000259" key="22">
    <source>
        <dbReference type="PROSITE" id="PS51285"/>
    </source>
</evidence>
<evidence type="ECO:0000256" key="8">
    <source>
        <dbReference type="ARBA" id="ARBA00022741"/>
    </source>
</evidence>
<keyword evidence="24" id="KW-1185">Reference proteome</keyword>
<comment type="similarity">
    <text evidence="1 14">Belongs to the protein kinase superfamily. AGC Ser/Thr protein kinase family. PKC subfamily.</text>
</comment>
<dbReference type="Gene3D" id="2.60.40.150">
    <property type="entry name" value="C2 domain"/>
    <property type="match status" value="1"/>
</dbReference>
<evidence type="ECO:0000256" key="9">
    <source>
        <dbReference type="ARBA" id="ARBA00022771"/>
    </source>
</evidence>
<dbReference type="InterPro" id="IPR002219">
    <property type="entry name" value="PKC_DAG/PE"/>
</dbReference>
<keyword evidence="7" id="KW-0677">Repeat</keyword>
<protein>
    <recommendedName>
        <fullName evidence="2 14">Protein kinase C</fullName>
        <ecNumber evidence="2 14">2.7.11.13</ecNumber>
    </recommendedName>
</protein>
<evidence type="ECO:0000256" key="7">
    <source>
        <dbReference type="ARBA" id="ARBA00022737"/>
    </source>
</evidence>
<dbReference type="InterPro" id="IPR020454">
    <property type="entry name" value="DAG/PE-bd"/>
</dbReference>
<feature type="domain" description="Protein kinase" evidence="20">
    <location>
        <begin position="233"/>
        <end position="542"/>
    </location>
</feature>
<keyword evidence="13 14" id="KW-0067">ATP-binding</keyword>
<evidence type="ECO:0000256" key="11">
    <source>
        <dbReference type="ARBA" id="ARBA00022833"/>
    </source>
</evidence>